<reference evidence="1" key="1">
    <citation type="submission" date="2022-12" db="EMBL/GenBank/DDBJ databases">
        <authorList>
            <person name="Petersen C."/>
        </authorList>
    </citation>
    <scope>NUCLEOTIDE SEQUENCE</scope>
    <source>
        <strain evidence="1">IBT 29495</strain>
    </source>
</reference>
<gene>
    <name evidence="1" type="ORF">N7463_007997</name>
</gene>
<evidence type="ECO:0000313" key="1">
    <source>
        <dbReference type="EMBL" id="KAJ5505123.1"/>
    </source>
</evidence>
<dbReference type="OrthoDB" id="2364732at2759"/>
<dbReference type="EMBL" id="JAPWDS010000003">
    <property type="protein sequence ID" value="KAJ5505123.1"/>
    <property type="molecule type" value="Genomic_DNA"/>
</dbReference>
<dbReference type="Proteomes" id="UP001149954">
    <property type="component" value="Unassembled WGS sequence"/>
</dbReference>
<name>A0A9W9XXG2_9EURO</name>
<comment type="caution">
    <text evidence="1">The sequence shown here is derived from an EMBL/GenBank/DDBJ whole genome shotgun (WGS) entry which is preliminary data.</text>
</comment>
<reference evidence="1" key="2">
    <citation type="journal article" date="2023" name="IMA Fungus">
        <title>Comparative genomic study of the Penicillium genus elucidates a diverse pangenome and 15 lateral gene transfer events.</title>
        <authorList>
            <person name="Petersen C."/>
            <person name="Sorensen T."/>
            <person name="Nielsen M.R."/>
            <person name="Sondergaard T.E."/>
            <person name="Sorensen J.L."/>
            <person name="Fitzpatrick D.A."/>
            <person name="Frisvad J.C."/>
            <person name="Nielsen K.L."/>
        </authorList>
    </citation>
    <scope>NUCLEOTIDE SEQUENCE</scope>
    <source>
        <strain evidence="1">IBT 29495</strain>
    </source>
</reference>
<dbReference type="AlphaFoldDB" id="A0A9W9XXG2"/>
<evidence type="ECO:0000313" key="2">
    <source>
        <dbReference type="Proteomes" id="UP001149954"/>
    </source>
</evidence>
<sequence length="311" mass="35698">MATGACYWSGNGSYSRSARTFDLLPGHIRVTLALSKSSYQDAKLLEGGPTVLQYLAEACNMQGFAAFSHDLMHHKFVFIIDDAHTTYNNSDLWLLLHSANQDGLANIPGAHFCMFIAFGRSVCDATQHGRFAEEITIFYTQDEFDLYIEIYFQGRGSDYEICEVLKDRIFGLTEGQPELINAFMDLCDMWYEAWYKKDQIDLMSFDDYEISQFFQIRGMLEATTAAIARYHDSQGLLFDPLSEAMLSYLTNGWLHLEETPREGFKCYFPTVLHNRLVEYLIGVQELRYPTPPSLNRAELKLMLNMRNMTIS</sequence>
<keyword evidence="2" id="KW-1185">Reference proteome</keyword>
<accession>A0A9W9XXG2</accession>
<protein>
    <submittedName>
        <fullName evidence="1">Uncharacterized protein</fullName>
    </submittedName>
</protein>
<proteinExistence type="predicted"/>
<organism evidence="1 2">
    <name type="scientific">Penicillium fimorum</name>
    <dbReference type="NCBI Taxonomy" id="1882269"/>
    <lineage>
        <taxon>Eukaryota</taxon>
        <taxon>Fungi</taxon>
        <taxon>Dikarya</taxon>
        <taxon>Ascomycota</taxon>
        <taxon>Pezizomycotina</taxon>
        <taxon>Eurotiomycetes</taxon>
        <taxon>Eurotiomycetidae</taxon>
        <taxon>Eurotiales</taxon>
        <taxon>Aspergillaceae</taxon>
        <taxon>Penicillium</taxon>
    </lineage>
</organism>